<organism evidence="9 10">
    <name type="scientific">Clohesyomyces aquaticus</name>
    <dbReference type="NCBI Taxonomy" id="1231657"/>
    <lineage>
        <taxon>Eukaryota</taxon>
        <taxon>Fungi</taxon>
        <taxon>Dikarya</taxon>
        <taxon>Ascomycota</taxon>
        <taxon>Pezizomycotina</taxon>
        <taxon>Dothideomycetes</taxon>
        <taxon>Pleosporomycetidae</taxon>
        <taxon>Pleosporales</taxon>
        <taxon>Lindgomycetaceae</taxon>
        <taxon>Clohesyomyces</taxon>
    </lineage>
</organism>
<dbReference type="PANTHER" id="PTHR11006:SF123">
    <property type="entry name" value="RIBOSOMAL PROTEIN ARGININE N-METHYLTRANSFERASE RMT3"/>
    <property type="match status" value="1"/>
</dbReference>
<dbReference type="InterPro" id="IPR013087">
    <property type="entry name" value="Znf_C2H2_type"/>
</dbReference>
<name>A0A1Y1ZES5_9PLEO</name>
<keyword evidence="4 7" id="KW-0949">S-adenosyl-L-methionine</keyword>
<evidence type="ECO:0000256" key="6">
    <source>
        <dbReference type="ARBA" id="ARBA00049303"/>
    </source>
</evidence>
<evidence type="ECO:0000256" key="4">
    <source>
        <dbReference type="ARBA" id="ARBA00022691"/>
    </source>
</evidence>
<comment type="caution">
    <text evidence="9">The sequence shown here is derived from an EMBL/GenBank/DDBJ whole genome shotgun (WGS) entry which is preliminary data.</text>
</comment>
<dbReference type="GO" id="GO:0005634">
    <property type="term" value="C:nucleus"/>
    <property type="evidence" value="ECO:0007669"/>
    <property type="project" value="TreeGrafter"/>
</dbReference>
<dbReference type="InterPro" id="IPR025799">
    <property type="entry name" value="Arg_MeTrfase"/>
</dbReference>
<dbReference type="SUPFAM" id="SSF53335">
    <property type="entry name" value="S-adenosyl-L-methionine-dependent methyltransferases"/>
    <property type="match status" value="1"/>
</dbReference>
<dbReference type="AlphaFoldDB" id="A0A1Y1ZES5"/>
<evidence type="ECO:0000256" key="1">
    <source>
        <dbReference type="ARBA" id="ARBA00011925"/>
    </source>
</evidence>
<dbReference type="OrthoDB" id="7848332at2759"/>
<feature type="domain" description="C2H2-type" evidence="8">
    <location>
        <begin position="28"/>
        <end position="49"/>
    </location>
</feature>
<dbReference type="FunFam" id="3.40.50.150:FF:000003">
    <property type="entry name" value="Blast:Protein arginine N-methyltransferase 1"/>
    <property type="match status" value="1"/>
</dbReference>
<dbReference type="GO" id="GO:0035242">
    <property type="term" value="F:protein-arginine omega-N asymmetric methyltransferase activity"/>
    <property type="evidence" value="ECO:0007669"/>
    <property type="project" value="UniProtKB-EC"/>
</dbReference>
<dbReference type="EC" id="2.1.1.319" evidence="1"/>
<dbReference type="Gene3D" id="3.40.50.150">
    <property type="entry name" value="Vaccinia Virus protein VP39"/>
    <property type="match status" value="1"/>
</dbReference>
<evidence type="ECO:0000313" key="9">
    <source>
        <dbReference type="EMBL" id="ORY08467.1"/>
    </source>
</evidence>
<dbReference type="InterPro" id="IPR036236">
    <property type="entry name" value="Znf_C2H2_sf"/>
</dbReference>
<reference evidence="9 10" key="1">
    <citation type="submission" date="2016-07" db="EMBL/GenBank/DDBJ databases">
        <title>Pervasive Adenine N6-methylation of Active Genes in Fungi.</title>
        <authorList>
            <consortium name="DOE Joint Genome Institute"/>
            <person name="Mondo S.J."/>
            <person name="Dannebaum R.O."/>
            <person name="Kuo R.C."/>
            <person name="Labutti K."/>
            <person name="Haridas S."/>
            <person name="Kuo A."/>
            <person name="Salamov A."/>
            <person name="Ahrendt S.R."/>
            <person name="Lipzen A."/>
            <person name="Sullivan W."/>
            <person name="Andreopoulos W.B."/>
            <person name="Clum A."/>
            <person name="Lindquist E."/>
            <person name="Daum C."/>
            <person name="Ramamoorthy G.K."/>
            <person name="Gryganskyi A."/>
            <person name="Culley D."/>
            <person name="Magnuson J.K."/>
            <person name="James T.Y."/>
            <person name="O'Malley M.A."/>
            <person name="Stajich J.E."/>
            <person name="Spatafora J.W."/>
            <person name="Visel A."/>
            <person name="Grigoriev I.V."/>
        </authorList>
    </citation>
    <scope>NUCLEOTIDE SEQUENCE [LARGE SCALE GENOMIC DNA]</scope>
    <source>
        <strain evidence="9 10">CBS 115471</strain>
    </source>
</reference>
<keyword evidence="2 7" id="KW-0489">Methyltransferase</keyword>
<evidence type="ECO:0000313" key="10">
    <source>
        <dbReference type="Proteomes" id="UP000193144"/>
    </source>
</evidence>
<dbReference type="STRING" id="1231657.A0A1Y1ZES5"/>
<proteinExistence type="predicted"/>
<comment type="catalytic activity">
    <reaction evidence="6">
        <text>L-arginyl-[protein] + S-adenosyl-L-methionine = N(omega)-methyl-L-arginyl-[protein] + S-adenosyl-L-homocysteine + H(+)</text>
        <dbReference type="Rhea" id="RHEA:48100"/>
        <dbReference type="Rhea" id="RHEA-COMP:10532"/>
        <dbReference type="Rhea" id="RHEA-COMP:11990"/>
        <dbReference type="ChEBI" id="CHEBI:15378"/>
        <dbReference type="ChEBI" id="CHEBI:29965"/>
        <dbReference type="ChEBI" id="CHEBI:57856"/>
        <dbReference type="ChEBI" id="CHEBI:59789"/>
        <dbReference type="ChEBI" id="CHEBI:65280"/>
    </reaction>
    <physiologicalReaction direction="left-to-right" evidence="6">
        <dbReference type="Rhea" id="RHEA:48101"/>
    </physiologicalReaction>
</comment>
<comment type="catalytic activity">
    <reaction evidence="5">
        <text>L-arginyl-[protein] + 2 S-adenosyl-L-methionine = N(omega),N(omega)-dimethyl-L-arginyl-[protein] + 2 S-adenosyl-L-homocysteine + 2 H(+)</text>
        <dbReference type="Rhea" id="RHEA:48096"/>
        <dbReference type="Rhea" id="RHEA-COMP:10532"/>
        <dbReference type="Rhea" id="RHEA-COMP:11991"/>
        <dbReference type="ChEBI" id="CHEBI:15378"/>
        <dbReference type="ChEBI" id="CHEBI:29965"/>
        <dbReference type="ChEBI" id="CHEBI:57856"/>
        <dbReference type="ChEBI" id="CHEBI:59789"/>
        <dbReference type="ChEBI" id="CHEBI:61897"/>
        <dbReference type="EC" id="2.1.1.319"/>
    </reaction>
    <physiologicalReaction direction="left-to-right" evidence="5">
        <dbReference type="Rhea" id="RHEA:48097"/>
    </physiologicalReaction>
</comment>
<sequence length="506" mass="55387">MSDTSSSASSAGSIVEDVSEPDVEVFKCLFCMDEFDLVPALVNHCSKEHGFDIHTAIKEAMADGDDLGLFKLINYLRLETKKGTDPKTITITKETLANDKLLQPTDPDDALLYSLGDVLPELEKPAASYEDFEAQKGEVLQTEVEPVTFGDGDSGYFDSYKRSGIHREMIQDTVRTDGYRKFIEGHPDLFKGKTVLDVGCGTGILSMFCARAGAAKVFAVDFSDIALKARDIVTANGFQDIITVIQGKIESFNVQSIIGNNKPVDIIVSEWMGYALLYEGMLDSVLVARDLFLKDGGLIFPSHCTLQVAPISDKEFIDASNGTAFWKDVYGFNMSAMIPIEMLNERDIGVFDVPEKAICGSAPPFYTLDIMSITVKQLEFTAPFSIKLDRDIESLDAFAIWFDTYFVPPRSNSNPEKVDAVAWGKNGEEGVAFTTGPFGTSTHWHQAVLLIGEQDRGKKFKSGATLEGSIVLRKKKRDARAIVVEISWKGDGGAGPVSGTLSRSMS</sequence>
<dbReference type="Gene3D" id="2.70.160.11">
    <property type="entry name" value="Hnrnp arginine n-methyltransferase1"/>
    <property type="match status" value="1"/>
</dbReference>
<dbReference type="PROSITE" id="PS51678">
    <property type="entry name" value="SAM_MT_PRMT"/>
    <property type="match status" value="1"/>
</dbReference>
<accession>A0A1Y1ZES5</accession>
<dbReference type="GO" id="GO:0042054">
    <property type="term" value="F:histone methyltransferase activity"/>
    <property type="evidence" value="ECO:0007669"/>
    <property type="project" value="TreeGrafter"/>
</dbReference>
<keyword evidence="3 7" id="KW-0808">Transferase</keyword>
<gene>
    <name evidence="9" type="ORF">BCR34DRAFT_542080</name>
</gene>
<dbReference type="InterPro" id="IPR055135">
    <property type="entry name" value="PRMT_dom"/>
</dbReference>
<dbReference type="GO" id="GO:0032259">
    <property type="term" value="P:methylation"/>
    <property type="evidence" value="ECO:0007669"/>
    <property type="project" value="UniProtKB-KW"/>
</dbReference>
<evidence type="ECO:0000256" key="7">
    <source>
        <dbReference type="PROSITE-ProRule" id="PRU01015"/>
    </source>
</evidence>
<dbReference type="Proteomes" id="UP000193144">
    <property type="component" value="Unassembled WGS sequence"/>
</dbReference>
<evidence type="ECO:0000256" key="5">
    <source>
        <dbReference type="ARBA" id="ARBA00047384"/>
    </source>
</evidence>
<dbReference type="PANTHER" id="PTHR11006">
    <property type="entry name" value="PROTEIN ARGININE N-METHYLTRANSFERASE"/>
    <property type="match status" value="1"/>
</dbReference>
<evidence type="ECO:0000256" key="2">
    <source>
        <dbReference type="ARBA" id="ARBA00022603"/>
    </source>
</evidence>
<protein>
    <recommendedName>
        <fullName evidence="1">type I protein arginine methyltransferase</fullName>
        <ecNumber evidence="1">2.1.1.319</ecNumber>
    </recommendedName>
</protein>
<dbReference type="EMBL" id="MCFA01000101">
    <property type="protein sequence ID" value="ORY08467.1"/>
    <property type="molecule type" value="Genomic_DNA"/>
</dbReference>
<dbReference type="InterPro" id="IPR029063">
    <property type="entry name" value="SAM-dependent_MTases_sf"/>
</dbReference>
<dbReference type="SUPFAM" id="SSF57667">
    <property type="entry name" value="beta-beta-alpha zinc fingers"/>
    <property type="match status" value="1"/>
</dbReference>
<dbReference type="PROSITE" id="PS00028">
    <property type="entry name" value="ZINC_FINGER_C2H2_1"/>
    <property type="match status" value="1"/>
</dbReference>
<keyword evidence="10" id="KW-1185">Reference proteome</keyword>
<dbReference type="Pfam" id="PF22528">
    <property type="entry name" value="PRMT_C"/>
    <property type="match status" value="1"/>
</dbReference>
<evidence type="ECO:0000256" key="3">
    <source>
        <dbReference type="ARBA" id="ARBA00022679"/>
    </source>
</evidence>
<dbReference type="Pfam" id="PF06325">
    <property type="entry name" value="PrmA"/>
    <property type="match status" value="1"/>
</dbReference>
<dbReference type="CDD" id="cd02440">
    <property type="entry name" value="AdoMet_MTases"/>
    <property type="match status" value="1"/>
</dbReference>
<evidence type="ECO:0000259" key="8">
    <source>
        <dbReference type="PROSITE" id="PS00028"/>
    </source>
</evidence>